<dbReference type="GO" id="GO:0102559">
    <property type="term" value="F:peptide chain release factor N(5)-glutamine methyltransferase activity"/>
    <property type="evidence" value="ECO:0007669"/>
    <property type="project" value="UniProtKB-EC"/>
</dbReference>
<proteinExistence type="predicted"/>
<keyword evidence="2" id="KW-1185">Reference proteome</keyword>
<accession>A0A7Y9DVF0</accession>
<sequence length="261" mass="26827">MDLVARLRAAGCVFAEEEAELLRDADESQVARRVAGEPLEHVLGWAAFRGRRFVVAPGVFVPRHRSELLVDLAVARAFPGAVVVDLCCGTGALGAAVAGAVSSGDSKASPPASSDSSATPSIELHAVDADPAAVACARRNVPGAVYEGDLDAPLPPSLRGRVDVLLASPPYVPTAEIARMPPEAREHEPLGTLDGGPDGLALARRIAALAPGWLAPGGALLVECATHQGPDLAAAVRDYGLAATVHGDDDATTVEGRWPTH</sequence>
<dbReference type="Gene3D" id="3.40.50.150">
    <property type="entry name" value="Vaccinia Virus protein VP39"/>
    <property type="match status" value="1"/>
</dbReference>
<dbReference type="InterPro" id="IPR050320">
    <property type="entry name" value="N5-glutamine_MTase"/>
</dbReference>
<dbReference type="EC" id="2.1.1.297" evidence="1"/>
<dbReference type="Proteomes" id="UP000535890">
    <property type="component" value="Unassembled WGS sequence"/>
</dbReference>
<dbReference type="PANTHER" id="PTHR18895:SF74">
    <property type="entry name" value="MTRF1L RELEASE FACTOR GLUTAMINE METHYLTRANSFERASE"/>
    <property type="match status" value="1"/>
</dbReference>
<comment type="caution">
    <text evidence="1">The sequence shown here is derived from an EMBL/GenBank/DDBJ whole genome shotgun (WGS) entry which is preliminary data.</text>
</comment>
<name>A0A7Y9DVF0_9PSEU</name>
<evidence type="ECO:0000313" key="2">
    <source>
        <dbReference type="Proteomes" id="UP000535890"/>
    </source>
</evidence>
<dbReference type="GO" id="GO:0032259">
    <property type="term" value="P:methylation"/>
    <property type="evidence" value="ECO:0007669"/>
    <property type="project" value="UniProtKB-KW"/>
</dbReference>
<dbReference type="PANTHER" id="PTHR18895">
    <property type="entry name" value="HEMK METHYLTRANSFERASE"/>
    <property type="match status" value="1"/>
</dbReference>
<dbReference type="AlphaFoldDB" id="A0A7Y9DVF0"/>
<evidence type="ECO:0000313" key="1">
    <source>
        <dbReference type="EMBL" id="NYD35927.1"/>
    </source>
</evidence>
<keyword evidence="1" id="KW-0489">Methyltransferase</keyword>
<gene>
    <name evidence="1" type="ORF">BJ983_002029</name>
</gene>
<keyword evidence="1" id="KW-0808">Transferase</keyword>
<organism evidence="1 2">
    <name type="scientific">Actinomycetospora corticicola</name>
    <dbReference type="NCBI Taxonomy" id="663602"/>
    <lineage>
        <taxon>Bacteria</taxon>
        <taxon>Bacillati</taxon>
        <taxon>Actinomycetota</taxon>
        <taxon>Actinomycetes</taxon>
        <taxon>Pseudonocardiales</taxon>
        <taxon>Pseudonocardiaceae</taxon>
        <taxon>Actinomycetospora</taxon>
    </lineage>
</organism>
<dbReference type="SUPFAM" id="SSF53335">
    <property type="entry name" value="S-adenosyl-L-methionine-dependent methyltransferases"/>
    <property type="match status" value="1"/>
</dbReference>
<reference evidence="1 2" key="1">
    <citation type="submission" date="2020-07" db="EMBL/GenBank/DDBJ databases">
        <title>Sequencing the genomes of 1000 actinobacteria strains.</title>
        <authorList>
            <person name="Klenk H.-P."/>
        </authorList>
    </citation>
    <scope>NUCLEOTIDE SEQUENCE [LARGE SCALE GENOMIC DNA]</scope>
    <source>
        <strain evidence="1 2">DSM 45772</strain>
    </source>
</reference>
<dbReference type="NCBIfam" id="TIGR03704">
    <property type="entry name" value="PrmC_rel_meth"/>
    <property type="match status" value="1"/>
</dbReference>
<dbReference type="EMBL" id="JACCBN010000001">
    <property type="protein sequence ID" value="NYD35927.1"/>
    <property type="molecule type" value="Genomic_DNA"/>
</dbReference>
<dbReference type="InterPro" id="IPR029063">
    <property type="entry name" value="SAM-dependent_MTases_sf"/>
</dbReference>
<protein>
    <submittedName>
        <fullName evidence="1">Release factor glutamine methyltransferase</fullName>
        <ecNumber evidence="1">2.1.1.297</ecNumber>
    </submittedName>
</protein>
<dbReference type="InterPro" id="IPR022446">
    <property type="entry name" value="MeTrfrase_put"/>
</dbReference>